<dbReference type="EMBL" id="JARGYT010000112">
    <property type="protein sequence ID" value="MDZ5762782.1"/>
    <property type="molecule type" value="Genomic_DNA"/>
</dbReference>
<dbReference type="SUPFAM" id="SSF52540">
    <property type="entry name" value="P-loop containing nucleoside triphosphate hydrolases"/>
    <property type="match status" value="1"/>
</dbReference>
<dbReference type="InterPro" id="IPR027417">
    <property type="entry name" value="P-loop_NTPase"/>
</dbReference>
<name>A0ABU5L9I1_9RICK</name>
<sequence>MIVVTGGIKGGSGKTTIATHLAIMRAHDNKDVLLVDADDQETSFDFSSLRSSSEDDLRSYTCIKLSGQAVRSEILKLKNKYDDIIVDAGGRDTVNQRAALSVADILIVPFVPRSFDLWTLDTVAAIVEEIRQINPNLKSYAFLNRADSRGYDNSEAKELISEKENIKMYDVIICNRKAFGNAASEGKAVHEVKNADPKAISEIHALYKNVFNH</sequence>
<gene>
    <name evidence="2" type="ORF">Cyrtocomes_01177</name>
</gene>
<dbReference type="InterPro" id="IPR002586">
    <property type="entry name" value="CobQ/CobB/MinD/ParA_Nub-bd_dom"/>
</dbReference>
<feature type="domain" description="CobQ/CobB/MinD/ParA nucleotide binding" evidence="1">
    <location>
        <begin position="6"/>
        <end position="187"/>
    </location>
</feature>
<dbReference type="PIRSF" id="PIRSF009320">
    <property type="entry name" value="Nuc_binding_HP_1000"/>
    <property type="match status" value="1"/>
</dbReference>
<dbReference type="PANTHER" id="PTHR13696:SF96">
    <property type="entry name" value="COBQ_COBB_MIND_PARA NUCLEOTIDE BINDING DOMAIN-CONTAINING PROTEIN"/>
    <property type="match status" value="1"/>
</dbReference>
<comment type="caution">
    <text evidence="2">The sequence shown here is derived from an EMBL/GenBank/DDBJ whole genome shotgun (WGS) entry which is preliminary data.</text>
</comment>
<evidence type="ECO:0000259" key="1">
    <source>
        <dbReference type="Pfam" id="PF01656"/>
    </source>
</evidence>
<evidence type="ECO:0000313" key="2">
    <source>
        <dbReference type="EMBL" id="MDZ5762782.1"/>
    </source>
</evidence>
<evidence type="ECO:0000313" key="3">
    <source>
        <dbReference type="Proteomes" id="UP001293791"/>
    </source>
</evidence>
<protein>
    <submittedName>
        <fullName evidence="2">Chromosome partitioning protein ParA family protein</fullName>
    </submittedName>
</protein>
<organism evidence="2 3">
    <name type="scientific">Candidatus Cyrtobacter comes</name>
    <dbReference type="NCBI Taxonomy" id="675776"/>
    <lineage>
        <taxon>Bacteria</taxon>
        <taxon>Pseudomonadati</taxon>
        <taxon>Pseudomonadota</taxon>
        <taxon>Alphaproteobacteria</taxon>
        <taxon>Rickettsiales</taxon>
        <taxon>Candidatus Midichloriaceae</taxon>
        <taxon>Candidatus Cyrtobacter</taxon>
    </lineage>
</organism>
<dbReference type="Pfam" id="PF01656">
    <property type="entry name" value="CbiA"/>
    <property type="match status" value="1"/>
</dbReference>
<dbReference type="Proteomes" id="UP001293791">
    <property type="component" value="Unassembled WGS sequence"/>
</dbReference>
<dbReference type="InterPro" id="IPR050678">
    <property type="entry name" value="DNA_Partitioning_ATPase"/>
</dbReference>
<dbReference type="PANTHER" id="PTHR13696">
    <property type="entry name" value="P-LOOP CONTAINING NUCLEOSIDE TRIPHOSPHATE HYDROLASE"/>
    <property type="match status" value="1"/>
</dbReference>
<proteinExistence type="predicted"/>
<dbReference type="RefSeq" id="WP_322498224.1">
    <property type="nucleotide sequence ID" value="NZ_JARGYT010000112.1"/>
</dbReference>
<dbReference type="Gene3D" id="3.40.50.300">
    <property type="entry name" value="P-loop containing nucleotide triphosphate hydrolases"/>
    <property type="match status" value="1"/>
</dbReference>
<accession>A0ABU5L9I1</accession>
<keyword evidence="3" id="KW-1185">Reference proteome</keyword>
<reference evidence="2 3" key="1">
    <citation type="submission" date="2023-02" db="EMBL/GenBank/DDBJ databases">
        <title>Host association and intracellularity evolved multiple times independently in the Rickettsiales.</title>
        <authorList>
            <person name="Castelli M."/>
            <person name="Nardi T."/>
            <person name="Gammuto L."/>
            <person name="Bellinzona G."/>
            <person name="Sabaneyeva E."/>
            <person name="Potekhin A."/>
            <person name="Serra V."/>
            <person name="Petroni G."/>
            <person name="Sassera D."/>
        </authorList>
    </citation>
    <scope>NUCLEOTIDE SEQUENCE [LARGE SCALE GENOMIC DNA]</scope>
    <source>
        <strain evidence="2 3">BOD18</strain>
    </source>
</reference>
<dbReference type="CDD" id="cd02042">
    <property type="entry name" value="ParAB_family"/>
    <property type="match status" value="1"/>
</dbReference>